<keyword evidence="2" id="KW-0812">Transmembrane</keyword>
<dbReference type="Proteomes" id="UP000649075">
    <property type="component" value="Unassembled WGS sequence"/>
</dbReference>
<dbReference type="PROSITE" id="PS00018">
    <property type="entry name" value="EF_HAND_1"/>
    <property type="match status" value="1"/>
</dbReference>
<dbReference type="InterPro" id="IPR018247">
    <property type="entry name" value="EF_Hand_1_Ca_BS"/>
</dbReference>
<evidence type="ECO:0000313" key="4">
    <source>
        <dbReference type="Proteomes" id="UP000649075"/>
    </source>
</evidence>
<keyword evidence="4" id="KW-1185">Reference proteome</keyword>
<protein>
    <recommendedName>
        <fullName evidence="5">EF-hand domain-containing protein</fullName>
    </recommendedName>
</protein>
<dbReference type="RefSeq" id="WP_186999733.1">
    <property type="nucleotide sequence ID" value="NZ_JACRWH010000075.1"/>
</dbReference>
<keyword evidence="2" id="KW-1133">Transmembrane helix</keyword>
<dbReference type="EMBL" id="JACRWH010000075">
    <property type="protein sequence ID" value="MBC6013279.1"/>
    <property type="molecule type" value="Genomic_DNA"/>
</dbReference>
<organism evidence="3 4">
    <name type="scientific">Holdemanella hominis</name>
    <dbReference type="NCBI Taxonomy" id="2764327"/>
    <lineage>
        <taxon>Bacteria</taxon>
        <taxon>Bacillati</taxon>
        <taxon>Bacillota</taxon>
        <taxon>Erysipelotrichia</taxon>
        <taxon>Erysipelotrichales</taxon>
        <taxon>Erysipelotrichaceae</taxon>
        <taxon>Holdemanella</taxon>
    </lineage>
</organism>
<reference evidence="3 4" key="1">
    <citation type="submission" date="2020-08" db="EMBL/GenBank/DDBJ databases">
        <authorList>
            <person name="Liu C."/>
            <person name="Sun Q."/>
        </authorList>
    </citation>
    <scope>NUCLEOTIDE SEQUENCE [LARGE SCALE GENOMIC DNA]</scope>
    <source>
        <strain evidence="3 4">L34</strain>
    </source>
</reference>
<feature type="region of interest" description="Disordered" evidence="1">
    <location>
        <begin position="531"/>
        <end position="589"/>
    </location>
</feature>
<gene>
    <name evidence="3" type="ORF">H8911_11350</name>
</gene>
<name>A0ABR7KKK9_9FIRM</name>
<evidence type="ECO:0000313" key="3">
    <source>
        <dbReference type="EMBL" id="MBC6013279.1"/>
    </source>
</evidence>
<evidence type="ECO:0000256" key="1">
    <source>
        <dbReference type="SAM" id="MobiDB-lite"/>
    </source>
</evidence>
<accession>A0ABR7KKK9</accession>
<comment type="caution">
    <text evidence="3">The sequence shown here is derived from an EMBL/GenBank/DDBJ whole genome shotgun (WGS) entry which is preliminary data.</text>
</comment>
<evidence type="ECO:0000256" key="2">
    <source>
        <dbReference type="SAM" id="Phobius"/>
    </source>
</evidence>
<feature type="transmembrane region" description="Helical" evidence="2">
    <location>
        <begin position="599"/>
        <end position="617"/>
    </location>
</feature>
<feature type="compositionally biased region" description="Basic and acidic residues" evidence="1">
    <location>
        <begin position="572"/>
        <end position="581"/>
    </location>
</feature>
<evidence type="ECO:0008006" key="5">
    <source>
        <dbReference type="Google" id="ProtNLM"/>
    </source>
</evidence>
<proteinExistence type="predicted"/>
<sequence>MSEVEVPYDYTDKEIKNYIEERYSTGKIESITKVDDNAWVIKCVTVKDEAEDYTVYINKDGVETSQKIHVSKDDQYMYGGMYQYLKINCVPDGYHVDYKKGAGTYKGIVGGGSDSYRIYLAKNNDKPVMKKFTVKILKTTMMGEDYFNHSEVEYHTFEYDSKDTTGIEDYVIKKFSPKGYVISSGPVAFDVYQIDDLTYGAIACKMPEKQGDIPEITTYKLHYIDSATNKEVYSSTYSNSKLGGKLDSIKASDIINLPVGYVFDGNSFEVSNIQDNGSYLVNVYVKKGEFKTPTTINFYRSDNGKLIQIKSVNTYAQDLDLDKDGIVSTDELESLCPSGYKRSSLSFSDEQIHYTFANDSVYTNCVLGIYLEELSTVVAPSSSKDAASISGVNSNEVLANSLTKEQKKKYDAAVKEGKKIEFKPVVKNEVNESDKKLLLAYADKADAEVVNAFDIEIELLINDESKGLIPETSEKLTFKVAIPENLKKNGRKFYVLRAHDGKVEKLPVNEDGTFETDKFSSYMLVYEDVKATTPESKPEVKPGTDTETNPAVKPETKPAVKPSTGSTTTTTDTKKNNTVKKDVKKNKKVNTSTKTSSTLFTGLLGVSIIGLGAVEVLRRRNKKFN</sequence>
<keyword evidence="2" id="KW-0472">Membrane</keyword>